<dbReference type="Pfam" id="PF26390">
    <property type="entry name" value="MamS_MamX"/>
    <property type="match status" value="1"/>
</dbReference>
<dbReference type="EMBL" id="CP006585">
    <property type="protein sequence ID" value="AGW14681.1"/>
    <property type="molecule type" value="Genomic_DNA"/>
</dbReference>
<keyword evidence="1" id="KW-0732">Signal</keyword>
<dbReference type="HOGENOM" id="CLU_139656_0_0_7"/>
<name>T2GEZ0_MEGG1</name>
<evidence type="ECO:0000256" key="1">
    <source>
        <dbReference type="SAM" id="SignalP"/>
    </source>
</evidence>
<proteinExistence type="predicted"/>
<organism evidence="3 4">
    <name type="scientific">Megalodesulfovibrio gigas (strain ATCC 19364 / DSM 1382 / NCIMB 9332 / VKM B-1759)</name>
    <name type="common">Desulfovibrio gigas</name>
    <dbReference type="NCBI Taxonomy" id="1121448"/>
    <lineage>
        <taxon>Bacteria</taxon>
        <taxon>Pseudomonadati</taxon>
        <taxon>Thermodesulfobacteriota</taxon>
        <taxon>Desulfovibrionia</taxon>
        <taxon>Desulfovibrionales</taxon>
        <taxon>Desulfovibrionaceae</taxon>
        <taxon>Megalodesulfovibrio</taxon>
    </lineage>
</organism>
<dbReference type="Proteomes" id="UP000016587">
    <property type="component" value="Chromosome"/>
</dbReference>
<dbReference type="PATRIC" id="fig|1121448.10.peg.2918"/>
<evidence type="ECO:0000259" key="2">
    <source>
        <dbReference type="Pfam" id="PF26390"/>
    </source>
</evidence>
<dbReference type="KEGG" id="dgg:DGI_2956"/>
<feature type="chain" id="PRO_5004588335" description="Magnetosome protein MamS/MamX domain-containing protein" evidence="1">
    <location>
        <begin position="22"/>
        <end position="161"/>
    </location>
</feature>
<evidence type="ECO:0000313" key="4">
    <source>
        <dbReference type="Proteomes" id="UP000016587"/>
    </source>
</evidence>
<sequence length="161" mass="17753">MLLCLFTTGVFLAATHATVHAADWRLKGWEQGSAYDALYIPADREKFTAVIEKVIDITPMPGMDEGVGLIAKRDDTGEKVTVHIGPKDFVTTRSDWAAVTPGAKAKIYGVYNDLADKEIFLLNKIVVGDKMVKVRKTGDGRGWWTLTPEELAKEEADNKAE</sequence>
<dbReference type="STRING" id="1121448.DGI_2956"/>
<reference evidence="3 4" key="1">
    <citation type="journal article" date="2013" name="J. Bacteriol.">
        <title>Roles of HynAB and Ech, the only two hydrogenases found in the model sulfate reducer Desulfovibrio gigas.</title>
        <authorList>
            <person name="Morais-Silva F.O."/>
            <person name="Santos C.I."/>
            <person name="Rodrigues R."/>
            <person name="Pereira I.A."/>
            <person name="Rodrigues-Pousada C."/>
        </authorList>
    </citation>
    <scope>NUCLEOTIDE SEQUENCE [LARGE SCALE GENOMIC DNA]</scope>
    <source>
        <strain evidence="4">ATCC 19364 / DSM 1382 / NCIMB 9332 / VKM B-1759</strain>
    </source>
</reference>
<evidence type="ECO:0000313" key="3">
    <source>
        <dbReference type="EMBL" id="AGW14681.1"/>
    </source>
</evidence>
<gene>
    <name evidence="3" type="ORF">DGI_2956</name>
</gene>
<feature type="domain" description="Magnetosome protein MamS/MamX" evidence="2">
    <location>
        <begin position="45"/>
        <end position="131"/>
    </location>
</feature>
<protein>
    <recommendedName>
        <fullName evidence="2">Magnetosome protein MamS/MamX domain-containing protein</fullName>
    </recommendedName>
</protein>
<dbReference type="AlphaFoldDB" id="T2GEZ0"/>
<dbReference type="eggNOG" id="ENOG5031MME">
    <property type="taxonomic scope" value="Bacteria"/>
</dbReference>
<feature type="signal peptide" evidence="1">
    <location>
        <begin position="1"/>
        <end position="21"/>
    </location>
</feature>
<keyword evidence="4" id="KW-1185">Reference proteome</keyword>
<reference evidence="4" key="2">
    <citation type="submission" date="2013-07" db="EMBL/GenBank/DDBJ databases">
        <authorList>
            <person name="Morais-Silva F.O."/>
            <person name="Rezende A.M."/>
            <person name="Pimentel C."/>
            <person name="Resende D.M."/>
            <person name="Santos C.I."/>
            <person name="Clemente C."/>
            <person name="de Oliveira L.M."/>
            <person name="da Silva S.M."/>
            <person name="Costa D.A."/>
            <person name="Varela-Raposo A."/>
            <person name="Horacio E.C.A."/>
            <person name="Matos M."/>
            <person name="Flores O."/>
            <person name="Ruiz J.C."/>
            <person name="Rodrigues-Pousada C."/>
        </authorList>
    </citation>
    <scope>NUCLEOTIDE SEQUENCE [LARGE SCALE GENOMIC DNA]</scope>
    <source>
        <strain evidence="4">ATCC 19364 / DSM 1382 / NCIMB 9332 / VKM B-1759</strain>
    </source>
</reference>
<dbReference type="InterPro" id="IPR058837">
    <property type="entry name" value="MamS_MamX_dom"/>
</dbReference>
<accession>T2GEZ0</accession>